<dbReference type="Proteomes" id="UP000814128">
    <property type="component" value="Unassembled WGS sequence"/>
</dbReference>
<comment type="caution">
    <text evidence="1">The sequence shown here is derived from an EMBL/GenBank/DDBJ whole genome shotgun (WGS) entry which is preliminary data.</text>
</comment>
<gene>
    <name evidence="1" type="ORF">K488DRAFT_51629</name>
</gene>
<organism evidence="1 2">
    <name type="scientific">Vararia minispora EC-137</name>
    <dbReference type="NCBI Taxonomy" id="1314806"/>
    <lineage>
        <taxon>Eukaryota</taxon>
        <taxon>Fungi</taxon>
        <taxon>Dikarya</taxon>
        <taxon>Basidiomycota</taxon>
        <taxon>Agaricomycotina</taxon>
        <taxon>Agaricomycetes</taxon>
        <taxon>Russulales</taxon>
        <taxon>Lachnocladiaceae</taxon>
        <taxon>Vararia</taxon>
    </lineage>
</organism>
<name>A0ACB8QJ07_9AGAM</name>
<proteinExistence type="predicted"/>
<reference evidence="1" key="1">
    <citation type="submission" date="2021-02" db="EMBL/GenBank/DDBJ databases">
        <authorList>
            <consortium name="DOE Joint Genome Institute"/>
            <person name="Ahrendt S."/>
            <person name="Looney B.P."/>
            <person name="Miyauchi S."/>
            <person name="Morin E."/>
            <person name="Drula E."/>
            <person name="Courty P.E."/>
            <person name="Chicoki N."/>
            <person name="Fauchery L."/>
            <person name="Kohler A."/>
            <person name="Kuo A."/>
            <person name="Labutti K."/>
            <person name="Pangilinan J."/>
            <person name="Lipzen A."/>
            <person name="Riley R."/>
            <person name="Andreopoulos W."/>
            <person name="He G."/>
            <person name="Johnson J."/>
            <person name="Barry K.W."/>
            <person name="Grigoriev I.V."/>
            <person name="Nagy L."/>
            <person name="Hibbett D."/>
            <person name="Henrissat B."/>
            <person name="Matheny P.B."/>
            <person name="Labbe J."/>
            <person name="Martin F."/>
        </authorList>
    </citation>
    <scope>NUCLEOTIDE SEQUENCE</scope>
    <source>
        <strain evidence="1">EC-137</strain>
    </source>
</reference>
<sequence>MSLSPSPAFELSAKPTRSASLTGDSYVLSIAALPDVYGVLASAPSNKIHLFDRGSLRPTTTLEGHSAGATQLRAADSALGASRRVLVSSGKDCTVKVWDGRSDSPVMQMKQAGPARALLSVDVSPDGNTIAAGTELKSDEAQIVYWDPRKPAAPLRAHSSTHSDDITTLHYLRGTSGPSILLSASSDGLLSISNADEEDEDEAVIRVGNWGCSIAQAGWMSTSSAPPRVWAASDMETFSIWSDEFELANDLDIRNPTVHTQDVSWVTDYLIGCHASDASGFSVFVGSNEGDVAFLRNEDYSDRASPWTLERLFVGAHTGVVRSLFWDETNNVLLTGGEDSRLHAWTCTRPSSGSSSMDAGLSSGGFSPRKRDLDGDVEMGDTDDRVGAFRL</sequence>
<evidence type="ECO:0000313" key="2">
    <source>
        <dbReference type="Proteomes" id="UP000814128"/>
    </source>
</evidence>
<evidence type="ECO:0000313" key="1">
    <source>
        <dbReference type="EMBL" id="KAI0031688.1"/>
    </source>
</evidence>
<reference evidence="1" key="2">
    <citation type="journal article" date="2022" name="New Phytol.">
        <title>Evolutionary transition to the ectomycorrhizal habit in the genomes of a hyperdiverse lineage of mushroom-forming fungi.</title>
        <authorList>
            <person name="Looney B."/>
            <person name="Miyauchi S."/>
            <person name="Morin E."/>
            <person name="Drula E."/>
            <person name="Courty P.E."/>
            <person name="Kohler A."/>
            <person name="Kuo A."/>
            <person name="LaButti K."/>
            <person name="Pangilinan J."/>
            <person name="Lipzen A."/>
            <person name="Riley R."/>
            <person name="Andreopoulos W."/>
            <person name="He G."/>
            <person name="Johnson J."/>
            <person name="Nolan M."/>
            <person name="Tritt A."/>
            <person name="Barry K.W."/>
            <person name="Grigoriev I.V."/>
            <person name="Nagy L.G."/>
            <person name="Hibbett D."/>
            <person name="Henrissat B."/>
            <person name="Matheny P.B."/>
            <person name="Labbe J."/>
            <person name="Martin F.M."/>
        </authorList>
    </citation>
    <scope>NUCLEOTIDE SEQUENCE</scope>
    <source>
        <strain evidence="1">EC-137</strain>
    </source>
</reference>
<keyword evidence="2" id="KW-1185">Reference proteome</keyword>
<protein>
    <submittedName>
        <fullName evidence="1">WD40 repeat-like protein</fullName>
    </submittedName>
</protein>
<dbReference type="EMBL" id="MU273571">
    <property type="protein sequence ID" value="KAI0031688.1"/>
    <property type="molecule type" value="Genomic_DNA"/>
</dbReference>
<accession>A0ACB8QJ07</accession>